<dbReference type="eggNOG" id="COG3339">
    <property type="taxonomic scope" value="Bacteria"/>
</dbReference>
<evidence type="ECO:0000313" key="8">
    <source>
        <dbReference type="Proteomes" id="UP000030856"/>
    </source>
</evidence>
<dbReference type="OrthoDB" id="9804184at2"/>
<dbReference type="EMBL" id="MPNX01000002">
    <property type="protein sequence ID" value="OOY35905.1"/>
    <property type="molecule type" value="Genomic_DNA"/>
</dbReference>
<keyword evidence="8" id="KW-1185">Reference proteome</keyword>
<feature type="domain" description="DUF1232" evidence="5">
    <location>
        <begin position="44"/>
        <end position="78"/>
    </location>
</feature>
<gene>
    <name evidence="7" type="ORF">BOV88_02365</name>
    <name evidence="6" type="ORF">JV46_15310</name>
</gene>
<dbReference type="STRING" id="2340.JV46_15310"/>
<evidence type="ECO:0000256" key="1">
    <source>
        <dbReference type="ARBA" id="ARBA00004127"/>
    </source>
</evidence>
<keyword evidence="3" id="KW-1133">Transmembrane helix</keyword>
<evidence type="ECO:0000256" key="2">
    <source>
        <dbReference type="ARBA" id="ARBA00022692"/>
    </source>
</evidence>
<reference evidence="7 9" key="2">
    <citation type="submission" date="2016-11" db="EMBL/GenBank/DDBJ databases">
        <title>Mixed transmission modes and dynamic genome evolution in an obligate animal-bacterial symbiosis.</title>
        <authorList>
            <person name="Russell S.L."/>
            <person name="Corbett-Detig R.B."/>
            <person name="Cavanaugh C.M."/>
        </authorList>
    </citation>
    <scope>NUCLEOTIDE SEQUENCE [LARGE SCALE GENOMIC DNA]</scope>
    <source>
        <strain evidence="7">MA-KB16</strain>
    </source>
</reference>
<evidence type="ECO:0000313" key="6">
    <source>
        <dbReference type="EMBL" id="KHF26189.1"/>
    </source>
</evidence>
<evidence type="ECO:0000313" key="7">
    <source>
        <dbReference type="EMBL" id="OOY35905.1"/>
    </source>
</evidence>
<proteinExistence type="predicted"/>
<dbReference type="PIRSF" id="PIRSF031804">
    <property type="entry name" value="UCP031804"/>
    <property type="match status" value="1"/>
</dbReference>
<dbReference type="Proteomes" id="UP000030856">
    <property type="component" value="Unassembled WGS sequence"/>
</dbReference>
<dbReference type="GeneID" id="86991117"/>
<evidence type="ECO:0000259" key="5">
    <source>
        <dbReference type="Pfam" id="PF06803"/>
    </source>
</evidence>
<accession>A0A0B0HE36</accession>
<sequence length="114" mass="12323">MEGFTEESFWSKIKKYAIMAGREVIELALKLYYATLDSDTPAWAKTVITGALAYFILPVDAVPDLLPGGYVDDLGALAAAAATVSAHIKEEHAAKARETLKRWFGGDDNSLGSE</sequence>
<dbReference type="Proteomes" id="UP000190962">
    <property type="component" value="Unassembled WGS sequence"/>
</dbReference>
<dbReference type="InterPro" id="IPR010652">
    <property type="entry name" value="DUF1232"/>
</dbReference>
<dbReference type="InterPro" id="IPR016983">
    <property type="entry name" value="UCP031804"/>
</dbReference>
<dbReference type="AlphaFoldDB" id="A0A0B0HE36"/>
<evidence type="ECO:0000256" key="3">
    <source>
        <dbReference type="ARBA" id="ARBA00022989"/>
    </source>
</evidence>
<keyword evidence="2" id="KW-0812">Transmembrane</keyword>
<dbReference type="RefSeq" id="WP_043115922.1">
    <property type="nucleotide sequence ID" value="NZ_JRAA01000001.1"/>
</dbReference>
<comment type="caution">
    <text evidence="6">The sequence shown here is derived from an EMBL/GenBank/DDBJ whole genome shotgun (WGS) entry which is preliminary data.</text>
</comment>
<evidence type="ECO:0000313" key="9">
    <source>
        <dbReference type="Proteomes" id="UP000190962"/>
    </source>
</evidence>
<name>A0A0B0HE36_SOVGS</name>
<comment type="subcellular location">
    <subcellularLocation>
        <location evidence="1">Endomembrane system</location>
        <topology evidence="1">Multi-pass membrane protein</topology>
    </subcellularLocation>
</comment>
<dbReference type="Pfam" id="PF06803">
    <property type="entry name" value="DUF1232"/>
    <property type="match status" value="1"/>
</dbReference>
<evidence type="ECO:0000256" key="4">
    <source>
        <dbReference type="ARBA" id="ARBA00023136"/>
    </source>
</evidence>
<protein>
    <recommendedName>
        <fullName evidence="5">DUF1232 domain-containing protein</fullName>
    </recommendedName>
</protein>
<organism evidence="6 8">
    <name type="scientific">Solemya velum gill symbiont</name>
    <dbReference type="NCBI Taxonomy" id="2340"/>
    <lineage>
        <taxon>Bacteria</taxon>
        <taxon>Pseudomonadati</taxon>
        <taxon>Pseudomonadota</taxon>
        <taxon>Gammaproteobacteria</taxon>
        <taxon>sulfur-oxidizing symbionts</taxon>
    </lineage>
</organism>
<dbReference type="EMBL" id="JRAA01000001">
    <property type="protein sequence ID" value="KHF26189.1"/>
    <property type="molecule type" value="Genomic_DNA"/>
</dbReference>
<dbReference type="GO" id="GO:0012505">
    <property type="term" value="C:endomembrane system"/>
    <property type="evidence" value="ECO:0007669"/>
    <property type="project" value="UniProtKB-SubCell"/>
</dbReference>
<keyword evidence="4" id="KW-0472">Membrane</keyword>
<reference evidence="6 8" key="1">
    <citation type="journal article" date="2014" name="BMC Genomics">
        <title>The genome of the intracellular bacterium of the coastal bivalve, Solemya velum: a blueprint for thriving in and out of symbiosis.</title>
        <authorList>
            <person name="Dmytrenko O."/>
            <person name="Russell S.L."/>
            <person name="Loo W.T."/>
            <person name="Fontanez K.M."/>
            <person name="Liao L."/>
            <person name="Roeselers G."/>
            <person name="Sharma R."/>
            <person name="Stewart F.J."/>
            <person name="Newton I.L."/>
            <person name="Woyke T."/>
            <person name="Wu D."/>
            <person name="Lang J.M."/>
            <person name="Eisen J.A."/>
            <person name="Cavanaugh C.M."/>
        </authorList>
    </citation>
    <scope>NUCLEOTIDE SEQUENCE [LARGE SCALE GENOMIC DNA]</scope>
    <source>
        <strain evidence="6 8">WH</strain>
    </source>
</reference>